<proteinExistence type="inferred from homology"/>
<evidence type="ECO:0000256" key="6">
    <source>
        <dbReference type="ARBA" id="ARBA00022801"/>
    </source>
</evidence>
<dbReference type="PROSITE" id="PS00893">
    <property type="entry name" value="NUDIX_BOX"/>
    <property type="match status" value="1"/>
</dbReference>
<dbReference type="InterPro" id="IPR020084">
    <property type="entry name" value="NUDIX_hydrolase_CS"/>
</dbReference>
<dbReference type="SMART" id="SM01125">
    <property type="entry name" value="DCP2"/>
    <property type="match status" value="1"/>
</dbReference>
<dbReference type="STRING" id="32264.T1K7J2"/>
<dbReference type="GO" id="GO:0000932">
    <property type="term" value="C:P-body"/>
    <property type="evidence" value="ECO:0007669"/>
    <property type="project" value="TreeGrafter"/>
</dbReference>
<evidence type="ECO:0000256" key="2">
    <source>
        <dbReference type="ARBA" id="ARBA00004496"/>
    </source>
</evidence>
<reference evidence="12" key="2">
    <citation type="submission" date="2015-06" db="UniProtKB">
        <authorList>
            <consortium name="EnsemblMetazoa"/>
        </authorList>
    </citation>
    <scope>IDENTIFICATION</scope>
</reference>
<evidence type="ECO:0000313" key="13">
    <source>
        <dbReference type="Proteomes" id="UP000015104"/>
    </source>
</evidence>
<dbReference type="SUPFAM" id="SSF140586">
    <property type="entry name" value="Dcp2 domain-like"/>
    <property type="match status" value="1"/>
</dbReference>
<dbReference type="FunFam" id="3.90.79.10:FF:000003">
    <property type="entry name" value="M7GpppN-mRNA hydrolase isoform 2"/>
    <property type="match status" value="1"/>
</dbReference>
<dbReference type="EnsemblMetazoa" id="tetur06g04480.1">
    <property type="protein sequence ID" value="tetur06g04480.1"/>
    <property type="gene ID" value="tetur06g04480"/>
</dbReference>
<protein>
    <recommendedName>
        <fullName evidence="10">mRNA-decapping enzyme 2</fullName>
    </recommendedName>
</protein>
<feature type="domain" description="Nudix hydrolase" evidence="11">
    <location>
        <begin position="98"/>
        <end position="230"/>
    </location>
</feature>
<dbReference type="Pfam" id="PF05026">
    <property type="entry name" value="DCP2"/>
    <property type="match status" value="1"/>
</dbReference>
<keyword evidence="4" id="KW-0963">Cytoplasm</keyword>
<dbReference type="InterPro" id="IPR036189">
    <property type="entry name" value="DCP2_BoxA_sf"/>
</dbReference>
<accession>T1K7J2</accession>
<dbReference type="eggNOG" id="KOG2937">
    <property type="taxonomic scope" value="Eukaryota"/>
</dbReference>
<evidence type="ECO:0000256" key="7">
    <source>
        <dbReference type="ARBA" id="ARBA00022884"/>
    </source>
</evidence>
<dbReference type="OrthoDB" id="18996at2759"/>
<name>T1K7J2_TETUR</name>
<comment type="subcellular location">
    <subcellularLocation>
        <location evidence="2">Cytoplasm</location>
    </subcellularLocation>
</comment>
<dbReference type="Pfam" id="PF00293">
    <property type="entry name" value="NUDIX"/>
    <property type="match status" value="1"/>
</dbReference>
<dbReference type="CDD" id="cd03672">
    <property type="entry name" value="NUDIX_Dcp2p_Nudt20"/>
    <property type="match status" value="1"/>
</dbReference>
<dbReference type="SUPFAM" id="SSF55811">
    <property type="entry name" value="Nudix"/>
    <property type="match status" value="1"/>
</dbReference>
<dbReference type="Proteomes" id="UP000015104">
    <property type="component" value="Unassembled WGS sequence"/>
</dbReference>
<dbReference type="InterPro" id="IPR000086">
    <property type="entry name" value="NUDIX_hydrolase_dom"/>
</dbReference>
<dbReference type="PROSITE" id="PS51462">
    <property type="entry name" value="NUDIX"/>
    <property type="match status" value="1"/>
</dbReference>
<evidence type="ECO:0000256" key="1">
    <source>
        <dbReference type="ARBA" id="ARBA00001936"/>
    </source>
</evidence>
<evidence type="ECO:0000256" key="3">
    <source>
        <dbReference type="ARBA" id="ARBA00005279"/>
    </source>
</evidence>
<evidence type="ECO:0000256" key="4">
    <source>
        <dbReference type="ARBA" id="ARBA00022490"/>
    </source>
</evidence>
<dbReference type="PANTHER" id="PTHR23114">
    <property type="entry name" value="M7GPPPN-MRNA HYDROLASE"/>
    <property type="match status" value="1"/>
</dbReference>
<dbReference type="GO" id="GO:0000184">
    <property type="term" value="P:nuclear-transcribed mRNA catabolic process, nonsense-mediated decay"/>
    <property type="evidence" value="ECO:0007669"/>
    <property type="project" value="InterPro"/>
</dbReference>
<dbReference type="GO" id="GO:0003723">
    <property type="term" value="F:RNA binding"/>
    <property type="evidence" value="ECO:0007669"/>
    <property type="project" value="UniProtKB-KW"/>
</dbReference>
<dbReference type="PANTHER" id="PTHR23114:SF17">
    <property type="entry name" value="M7GPPPN-MRNA HYDROLASE"/>
    <property type="match status" value="1"/>
</dbReference>
<dbReference type="GO" id="GO:0000290">
    <property type="term" value="P:deadenylation-dependent decapping of nuclear-transcribed mRNA"/>
    <property type="evidence" value="ECO:0007669"/>
    <property type="project" value="InterPro"/>
</dbReference>
<dbReference type="Gene3D" id="1.10.10.1050">
    <property type="entry name" value="Dcp2, box A domain"/>
    <property type="match status" value="1"/>
</dbReference>
<evidence type="ECO:0000256" key="5">
    <source>
        <dbReference type="ARBA" id="ARBA00022723"/>
    </source>
</evidence>
<reference evidence="13" key="1">
    <citation type="submission" date="2011-08" db="EMBL/GenBank/DDBJ databases">
        <authorList>
            <person name="Rombauts S."/>
        </authorList>
    </citation>
    <scope>NUCLEOTIDE SEQUENCE</scope>
    <source>
        <strain evidence="13">London</strain>
    </source>
</reference>
<dbReference type="GO" id="GO:0030145">
    <property type="term" value="F:manganese ion binding"/>
    <property type="evidence" value="ECO:0007669"/>
    <property type="project" value="InterPro"/>
</dbReference>
<dbReference type="InterPro" id="IPR044099">
    <property type="entry name" value="Dcp2_NUDIX"/>
</dbReference>
<keyword evidence="8" id="KW-0464">Manganese</keyword>
<comment type="catalytic activity">
    <reaction evidence="9">
        <text>a 5'-end (N(7)-methyl 5'-triphosphoguanosine)-ribonucleoside in mRNA + H2O = N(7)-methyl-GDP + a 5'-end phospho-ribonucleoside in mRNA + 2 H(+)</text>
        <dbReference type="Rhea" id="RHEA:67484"/>
        <dbReference type="Rhea" id="RHEA-COMP:15692"/>
        <dbReference type="Rhea" id="RHEA-COMP:17167"/>
        <dbReference type="ChEBI" id="CHEBI:15377"/>
        <dbReference type="ChEBI" id="CHEBI:15378"/>
        <dbReference type="ChEBI" id="CHEBI:63714"/>
        <dbReference type="ChEBI" id="CHEBI:138282"/>
        <dbReference type="ChEBI" id="CHEBI:156461"/>
        <dbReference type="EC" id="3.6.1.62"/>
    </reaction>
    <physiologicalReaction direction="left-to-right" evidence="9">
        <dbReference type="Rhea" id="RHEA:67485"/>
    </physiologicalReaction>
</comment>
<keyword evidence="6" id="KW-0378">Hydrolase</keyword>
<keyword evidence="13" id="KW-1185">Reference proteome</keyword>
<sequence length="294" mass="34818">MQYSDNQSFSIPIDILDDLSSRFIINLPQHERENVIRAMFQIESAHWFYKDFFRVQRPSLPKVQLRAFARVMFNHVPFLKIFLKEFDIYFKQWQEYKSNVPTYGAILLDDAMEHVLMVQGFCSQTSWGFPKGKVNAEEDPVLCACREVKEETGFDCSRLIKADDYIELKVRDTNVRLYIVPGVNKSEKFVAQTRGEIKDIKWFPVSKLPTHKSEKDLNANVFFMAIPFIKHLKRWIYEQKKLRISEKKHILNASRIQHPSVTKFWAKSWDEFNIDWNKIWSQILDEPNSKQGKG</sequence>
<dbReference type="Gene3D" id="3.90.79.10">
    <property type="entry name" value="Nucleoside Triphosphate Pyrophosphohydrolase"/>
    <property type="match status" value="1"/>
</dbReference>
<evidence type="ECO:0000313" key="12">
    <source>
        <dbReference type="EnsemblMetazoa" id="tetur06g04480.1"/>
    </source>
</evidence>
<dbReference type="EMBL" id="CAEY01001805">
    <property type="status" value="NOT_ANNOTATED_CDS"/>
    <property type="molecule type" value="Genomic_DNA"/>
</dbReference>
<evidence type="ECO:0000256" key="8">
    <source>
        <dbReference type="ARBA" id="ARBA00023211"/>
    </source>
</evidence>
<comment type="cofactor">
    <cofactor evidence="1">
        <name>Mn(2+)</name>
        <dbReference type="ChEBI" id="CHEBI:29035"/>
    </cofactor>
</comment>
<dbReference type="OMA" id="PIRLCFQ"/>
<evidence type="ECO:0000259" key="11">
    <source>
        <dbReference type="PROSITE" id="PS51462"/>
    </source>
</evidence>
<evidence type="ECO:0000256" key="10">
    <source>
        <dbReference type="ARBA" id="ARBA00078183"/>
    </source>
</evidence>
<dbReference type="GO" id="GO:0140933">
    <property type="term" value="F:5'-(N(7)-methylguanosine 5'-triphospho)-[mRNA] hydrolase activity"/>
    <property type="evidence" value="ECO:0007669"/>
    <property type="project" value="UniProtKB-EC"/>
</dbReference>
<organism evidence="12 13">
    <name type="scientific">Tetranychus urticae</name>
    <name type="common">Two-spotted spider mite</name>
    <dbReference type="NCBI Taxonomy" id="32264"/>
    <lineage>
        <taxon>Eukaryota</taxon>
        <taxon>Metazoa</taxon>
        <taxon>Ecdysozoa</taxon>
        <taxon>Arthropoda</taxon>
        <taxon>Chelicerata</taxon>
        <taxon>Arachnida</taxon>
        <taxon>Acari</taxon>
        <taxon>Acariformes</taxon>
        <taxon>Trombidiformes</taxon>
        <taxon>Prostigmata</taxon>
        <taxon>Eleutherengona</taxon>
        <taxon>Raphignathae</taxon>
        <taxon>Tetranychoidea</taxon>
        <taxon>Tetranychidae</taxon>
        <taxon>Tetranychus</taxon>
    </lineage>
</organism>
<dbReference type="HOGENOM" id="CLU_008108_2_0_1"/>
<dbReference type="KEGG" id="tut:107361240"/>
<evidence type="ECO:0000256" key="9">
    <source>
        <dbReference type="ARBA" id="ARBA00047661"/>
    </source>
</evidence>
<dbReference type="AlphaFoldDB" id="T1K7J2"/>
<dbReference type="InterPro" id="IPR007722">
    <property type="entry name" value="DCP2_BoxA"/>
</dbReference>
<comment type="similarity">
    <text evidence="3">Belongs to the Nudix hydrolase family. DCP2 subfamily.</text>
</comment>
<dbReference type="InterPro" id="IPR015797">
    <property type="entry name" value="NUDIX_hydrolase-like_dom_sf"/>
</dbReference>
<gene>
    <name evidence="12" type="primary">107361240</name>
</gene>
<keyword evidence="7" id="KW-0694">RNA-binding</keyword>
<keyword evidence="5" id="KW-0479">Metal-binding</keyword>